<organism evidence="2 3">
    <name type="scientific">Roseobacter denitrificans (strain ATCC 33942 / OCh 114)</name>
    <name type="common">Erythrobacter sp. (strain OCh 114)</name>
    <name type="synonym">Roseobacter denitrificans</name>
    <dbReference type="NCBI Taxonomy" id="375451"/>
    <lineage>
        <taxon>Bacteria</taxon>
        <taxon>Pseudomonadati</taxon>
        <taxon>Pseudomonadota</taxon>
        <taxon>Alphaproteobacteria</taxon>
        <taxon>Rhodobacterales</taxon>
        <taxon>Roseobacteraceae</taxon>
        <taxon>Roseobacter</taxon>
    </lineage>
</organism>
<dbReference type="Proteomes" id="UP000007029">
    <property type="component" value="Chromosome"/>
</dbReference>
<proteinExistence type="predicted"/>
<reference evidence="2 3" key="1">
    <citation type="journal article" date="2007" name="J. Bacteriol.">
        <title>The complete genome sequence of Roseobacter denitrificans reveals a mixotrophic rather than photosynthetic metabolism.</title>
        <authorList>
            <person name="Swingley W.D."/>
            <person name="Sadekar S."/>
            <person name="Mastrian S.D."/>
            <person name="Matthies H.J."/>
            <person name="Hao J."/>
            <person name="Ramos H."/>
            <person name="Acharya C.R."/>
            <person name="Conrad A.L."/>
            <person name="Taylor H.L."/>
            <person name="Dejesa L.C."/>
            <person name="Shah M.K."/>
            <person name="O'huallachain M.E."/>
            <person name="Lince M.T."/>
            <person name="Blankenship R.E."/>
            <person name="Beatty J.T."/>
            <person name="Touchman J.W."/>
        </authorList>
    </citation>
    <scope>NUCLEOTIDE SEQUENCE [LARGE SCALE GENOMIC DNA]</scope>
    <source>
        <strain evidence="3">ATCC 33942 / OCh 114</strain>
    </source>
</reference>
<dbReference type="STRING" id="375451.RD1_2003"/>
<feature type="domain" description="YjiS-like" evidence="1">
    <location>
        <begin position="42"/>
        <end position="68"/>
    </location>
</feature>
<name>Q168I6_ROSDO</name>
<dbReference type="AlphaFoldDB" id="Q168I6"/>
<gene>
    <name evidence="2" type="ordered locus">RD1_2003</name>
</gene>
<evidence type="ECO:0000313" key="2">
    <source>
        <dbReference type="EMBL" id="ABG31607.1"/>
    </source>
</evidence>
<sequence length="86" mass="9533">MIQTQTPSQKRKERNMALSNLGTLLGTRGAGSVQLALSTRLALWKSRRALAKLDDRALNDVGISRAEADREAQLTVWDVPAAWKRC</sequence>
<evidence type="ECO:0000313" key="3">
    <source>
        <dbReference type="Proteomes" id="UP000007029"/>
    </source>
</evidence>
<dbReference type="Pfam" id="PF06568">
    <property type="entry name" value="YjiS-like"/>
    <property type="match status" value="1"/>
</dbReference>
<dbReference type="EMBL" id="CP000362">
    <property type="protein sequence ID" value="ABG31607.1"/>
    <property type="molecule type" value="Genomic_DNA"/>
</dbReference>
<protein>
    <recommendedName>
        <fullName evidence="1">YjiS-like domain-containing protein</fullName>
    </recommendedName>
</protein>
<accession>Q168I6</accession>
<dbReference type="InterPro" id="IPR009506">
    <property type="entry name" value="YjiS-like"/>
</dbReference>
<evidence type="ECO:0000259" key="1">
    <source>
        <dbReference type="Pfam" id="PF06568"/>
    </source>
</evidence>
<dbReference type="HOGENOM" id="CLU_2495904_0_0_5"/>
<dbReference type="KEGG" id="rde:RD1_2003"/>
<keyword evidence="3" id="KW-1185">Reference proteome</keyword>
<dbReference type="eggNOG" id="COG5457">
    <property type="taxonomic scope" value="Bacteria"/>
</dbReference>